<evidence type="ECO:0000313" key="2">
    <source>
        <dbReference type="EMBL" id="ASU85161.1"/>
    </source>
</evidence>
<feature type="compositionally biased region" description="Basic and acidic residues" evidence="1">
    <location>
        <begin position="496"/>
        <end position="508"/>
    </location>
</feature>
<dbReference type="OrthoDB" id="3578774at2"/>
<dbReference type="KEGG" id="ngv:CDO52_22320"/>
<dbReference type="RefSeq" id="WP_094932671.1">
    <property type="nucleotide sequence ID" value="NZ_CP022753.1"/>
</dbReference>
<name>A0A223SAK2_9ACTN</name>
<feature type="region of interest" description="Disordered" evidence="1">
    <location>
        <begin position="479"/>
        <end position="516"/>
    </location>
</feature>
<dbReference type="EMBL" id="CP022753">
    <property type="protein sequence ID" value="ASU85161.1"/>
    <property type="molecule type" value="Genomic_DNA"/>
</dbReference>
<reference evidence="2 3" key="1">
    <citation type="submission" date="2017-08" db="EMBL/GenBank/DDBJ databases">
        <title>The complete genome sequence of Nocardiopsis gilva YIM 90087.</title>
        <authorList>
            <person name="Yin M."/>
            <person name="Tang S."/>
        </authorList>
    </citation>
    <scope>NUCLEOTIDE SEQUENCE [LARGE SCALE GENOMIC DNA]</scope>
    <source>
        <strain evidence="2 3">YIM 90087</strain>
    </source>
</reference>
<protein>
    <submittedName>
        <fullName evidence="2">Uncharacterized protein</fullName>
    </submittedName>
</protein>
<proteinExistence type="predicted"/>
<dbReference type="AlphaFoldDB" id="A0A223SAK2"/>
<accession>A0A223SAK2</accession>
<evidence type="ECO:0000256" key="1">
    <source>
        <dbReference type="SAM" id="MobiDB-lite"/>
    </source>
</evidence>
<organism evidence="2 3">
    <name type="scientific">Nocardiopsis gilva YIM 90087</name>
    <dbReference type="NCBI Taxonomy" id="1235441"/>
    <lineage>
        <taxon>Bacteria</taxon>
        <taxon>Bacillati</taxon>
        <taxon>Actinomycetota</taxon>
        <taxon>Actinomycetes</taxon>
        <taxon>Streptosporangiales</taxon>
        <taxon>Nocardiopsidaceae</taxon>
        <taxon>Nocardiopsis</taxon>
    </lineage>
</organism>
<sequence>MVLDYKYGEPDAGGDGLLARWHTWDIAALFMDWVWRRGGTAPPTAEEVGTAIRVWWSMLAEQGWLDPRCSHVDDLRTAVDAFAVSCRAAFGQPVLFAGPGRNGYRKRAARLPTAAKLAEAIRAVPAFRRDEDGDGARPARDRAFEASPWVPRAAMQLWREFYEAISEDLPERLYLADQETFEKEYGVPPDAFVEGVLSVLFSERRPVAIPFIARSLLRADEQADEPDERWDDTSDESAARLMAIHVVLDDLERLGAIARSEPEPGGCPEAGVVFGLTSVGEWAAYERLTAAGQPLRTFNALMAEEAEVLVERAAGGAPGTAADLDAWIAARGTKRAMRDLVDVARRTDDCLHRALVGSVTTRHPHAAAAAYERLTDDPDFGPQARMWLHDRGLGTTTALRPGDRAWVTVDQIAEMIRLHLMTDDRARAVSAPRSVDGVSFFDVMSAIDHPQAGSVLHWFELNHPDRAARLHARDALGRLSPQRHGQAAPRSGDGSPAERLDSSGRRDGVIVPRVRG</sequence>
<dbReference type="Proteomes" id="UP000215005">
    <property type="component" value="Chromosome"/>
</dbReference>
<gene>
    <name evidence="2" type="ORF">CDO52_22320</name>
</gene>
<keyword evidence="3" id="KW-1185">Reference proteome</keyword>
<evidence type="ECO:0000313" key="3">
    <source>
        <dbReference type="Proteomes" id="UP000215005"/>
    </source>
</evidence>